<dbReference type="InterPro" id="IPR036388">
    <property type="entry name" value="WH-like_DNA-bd_sf"/>
</dbReference>
<dbReference type="InterPro" id="IPR035472">
    <property type="entry name" value="RpiR-like_SIS"/>
</dbReference>
<evidence type="ECO:0000256" key="2">
    <source>
        <dbReference type="ARBA" id="ARBA00023125"/>
    </source>
</evidence>
<dbReference type="PROSITE" id="PS51071">
    <property type="entry name" value="HTH_RPIR"/>
    <property type="match status" value="1"/>
</dbReference>
<gene>
    <name evidence="6" type="ORF">EDD76_11779</name>
</gene>
<evidence type="ECO:0000256" key="1">
    <source>
        <dbReference type="ARBA" id="ARBA00023015"/>
    </source>
</evidence>
<dbReference type="EMBL" id="SLUO01000017">
    <property type="protein sequence ID" value="TCL55044.1"/>
    <property type="molecule type" value="Genomic_DNA"/>
</dbReference>
<dbReference type="Gene3D" id="1.10.10.10">
    <property type="entry name" value="Winged helix-like DNA-binding domain superfamily/Winged helix DNA-binding domain"/>
    <property type="match status" value="1"/>
</dbReference>
<dbReference type="Pfam" id="PF01418">
    <property type="entry name" value="HTH_6"/>
    <property type="match status" value="1"/>
</dbReference>
<dbReference type="PANTHER" id="PTHR30514:SF1">
    <property type="entry name" value="HTH-TYPE TRANSCRIPTIONAL REGULATOR HEXR-RELATED"/>
    <property type="match status" value="1"/>
</dbReference>
<evidence type="ECO:0000256" key="3">
    <source>
        <dbReference type="ARBA" id="ARBA00023163"/>
    </source>
</evidence>
<sequence length="298" mass="33494">MKIKEKRGKIEKTTRKGIKAMLDRPVLDVIRDNYEKIFSAERKVADYVLEYPQETVNATVSELAKVSGVSDATVVRMCSHLGYKGYYQFRLMLAKDVGRDDDKSSEGIQNEGNAIGKVFQDYANTMLAIGENMEEHDVMECVNLIKTCGEAHVIAMGNTTPLALYMGFRLGRLGVKCSCGISPEYFLNHVNLATKDDIIIAISQSGRSKQVIQGVEMGKEKGLKVIAITGYRQSPIAQLSDYALISNAKKETFGFYKNYEHLKEMATIDALLEFVMNWEKIQETNADKPEVILMEYKL</sequence>
<dbReference type="InterPro" id="IPR001347">
    <property type="entry name" value="SIS_dom"/>
</dbReference>
<organism evidence="6 7">
    <name type="scientific">Kineothrix alysoides</name>
    <dbReference type="NCBI Taxonomy" id="1469948"/>
    <lineage>
        <taxon>Bacteria</taxon>
        <taxon>Bacillati</taxon>
        <taxon>Bacillota</taxon>
        <taxon>Clostridia</taxon>
        <taxon>Lachnospirales</taxon>
        <taxon>Lachnospiraceae</taxon>
        <taxon>Kineothrix</taxon>
    </lineage>
</organism>
<dbReference type="PANTHER" id="PTHR30514">
    <property type="entry name" value="GLUCOKINASE"/>
    <property type="match status" value="1"/>
</dbReference>
<accession>A0A4R1QVQ1</accession>
<dbReference type="GO" id="GO:0003700">
    <property type="term" value="F:DNA-binding transcription factor activity"/>
    <property type="evidence" value="ECO:0007669"/>
    <property type="project" value="InterPro"/>
</dbReference>
<evidence type="ECO:0000259" key="5">
    <source>
        <dbReference type="PROSITE" id="PS51464"/>
    </source>
</evidence>
<dbReference type="GO" id="GO:0097367">
    <property type="term" value="F:carbohydrate derivative binding"/>
    <property type="evidence" value="ECO:0007669"/>
    <property type="project" value="InterPro"/>
</dbReference>
<dbReference type="RefSeq" id="WP_330373268.1">
    <property type="nucleotide sequence ID" value="NZ_JPNB01000003.1"/>
</dbReference>
<dbReference type="GO" id="GO:1901135">
    <property type="term" value="P:carbohydrate derivative metabolic process"/>
    <property type="evidence" value="ECO:0007669"/>
    <property type="project" value="InterPro"/>
</dbReference>
<feature type="domain" description="SIS" evidence="5">
    <location>
        <begin position="141"/>
        <end position="281"/>
    </location>
</feature>
<proteinExistence type="predicted"/>
<protein>
    <submittedName>
        <fullName evidence="6">RpiR family transcriptional regulator</fullName>
    </submittedName>
</protein>
<keyword evidence="2" id="KW-0238">DNA-binding</keyword>
<keyword evidence="1" id="KW-0805">Transcription regulation</keyword>
<keyword evidence="7" id="KW-1185">Reference proteome</keyword>
<keyword evidence="3" id="KW-0804">Transcription</keyword>
<dbReference type="SUPFAM" id="SSF46689">
    <property type="entry name" value="Homeodomain-like"/>
    <property type="match status" value="1"/>
</dbReference>
<dbReference type="Gene3D" id="3.40.50.10490">
    <property type="entry name" value="Glucose-6-phosphate isomerase like protein, domain 1"/>
    <property type="match status" value="1"/>
</dbReference>
<dbReference type="InterPro" id="IPR047640">
    <property type="entry name" value="RpiR-like"/>
</dbReference>
<dbReference type="InterPro" id="IPR000281">
    <property type="entry name" value="HTH_RpiR"/>
</dbReference>
<dbReference type="GO" id="GO:0003677">
    <property type="term" value="F:DNA binding"/>
    <property type="evidence" value="ECO:0007669"/>
    <property type="project" value="UniProtKB-KW"/>
</dbReference>
<dbReference type="Proteomes" id="UP000295718">
    <property type="component" value="Unassembled WGS sequence"/>
</dbReference>
<evidence type="ECO:0000259" key="4">
    <source>
        <dbReference type="PROSITE" id="PS51071"/>
    </source>
</evidence>
<evidence type="ECO:0000313" key="7">
    <source>
        <dbReference type="Proteomes" id="UP000295718"/>
    </source>
</evidence>
<feature type="domain" description="HTH rpiR-type" evidence="4">
    <location>
        <begin position="24"/>
        <end position="100"/>
    </location>
</feature>
<dbReference type="CDD" id="cd05013">
    <property type="entry name" value="SIS_RpiR"/>
    <property type="match status" value="1"/>
</dbReference>
<comment type="caution">
    <text evidence="6">The sequence shown here is derived from an EMBL/GenBank/DDBJ whole genome shotgun (WGS) entry which is preliminary data.</text>
</comment>
<dbReference type="Pfam" id="PF01380">
    <property type="entry name" value="SIS"/>
    <property type="match status" value="1"/>
</dbReference>
<name>A0A4R1QVQ1_9FIRM</name>
<dbReference type="SUPFAM" id="SSF53697">
    <property type="entry name" value="SIS domain"/>
    <property type="match status" value="1"/>
</dbReference>
<dbReference type="PROSITE" id="PS51464">
    <property type="entry name" value="SIS"/>
    <property type="match status" value="1"/>
</dbReference>
<reference evidence="6 7" key="1">
    <citation type="submission" date="2019-03" db="EMBL/GenBank/DDBJ databases">
        <title>Genomic Encyclopedia of Type Strains, Phase IV (KMG-IV): sequencing the most valuable type-strain genomes for metagenomic binning, comparative biology and taxonomic classification.</title>
        <authorList>
            <person name="Goeker M."/>
        </authorList>
    </citation>
    <scope>NUCLEOTIDE SEQUENCE [LARGE SCALE GENOMIC DNA]</scope>
    <source>
        <strain evidence="6 7">DSM 100556</strain>
    </source>
</reference>
<dbReference type="InterPro" id="IPR046348">
    <property type="entry name" value="SIS_dom_sf"/>
</dbReference>
<evidence type="ECO:0000313" key="6">
    <source>
        <dbReference type="EMBL" id="TCL55044.1"/>
    </source>
</evidence>
<dbReference type="STRING" id="1469948.GCA_000732725_03996"/>
<dbReference type="PROSITE" id="PS00356">
    <property type="entry name" value="HTH_LACI_1"/>
    <property type="match status" value="1"/>
</dbReference>
<dbReference type="AlphaFoldDB" id="A0A4R1QVQ1"/>
<dbReference type="InterPro" id="IPR009057">
    <property type="entry name" value="Homeodomain-like_sf"/>
</dbReference>